<evidence type="ECO:0000256" key="1">
    <source>
        <dbReference type="SAM" id="MobiDB-lite"/>
    </source>
</evidence>
<sequence length="154" mass="17258">MKLRQIPAQKVEALDTCSTLPKHIVSLKLFYVHVGFVFFLGLISCTTDPARVGWALFFHRLGPTSKVPGGENVIRGDSISIYSNNLKQTLVSDVRLTLIFIHKKMRKSPWICFRMLEKSNATGLNDQKANIEASESEADDKDKSEADDKDKSDS</sequence>
<reference evidence="3" key="1">
    <citation type="submission" date="2019-12" db="EMBL/GenBank/DDBJ databases">
        <title>Genome sequencing and annotation of Brassica cretica.</title>
        <authorList>
            <person name="Studholme D.J."/>
            <person name="Sarris P.F."/>
        </authorList>
    </citation>
    <scope>NUCLEOTIDE SEQUENCE</scope>
    <source>
        <strain evidence="4">PFS-001/15</strain>
        <strain evidence="3">PFS-102/07</strain>
        <tissue evidence="3">Leaf</tissue>
    </source>
</reference>
<keyword evidence="2" id="KW-0812">Transmembrane</keyword>
<proteinExistence type="predicted"/>
<name>A0A8S9HUW4_BRACR</name>
<dbReference type="EMBL" id="QGKW02000717">
    <property type="protein sequence ID" value="KAF2597482.1"/>
    <property type="molecule type" value="Genomic_DNA"/>
</dbReference>
<feature type="transmembrane region" description="Helical" evidence="2">
    <location>
        <begin position="30"/>
        <end position="50"/>
    </location>
</feature>
<protein>
    <submittedName>
        <fullName evidence="3">Uncharacterized protein</fullName>
    </submittedName>
</protein>
<comment type="caution">
    <text evidence="3">The sequence shown here is derived from an EMBL/GenBank/DDBJ whole genome shotgun (WGS) entry which is preliminary data.</text>
</comment>
<accession>A0A8S9HUW4</accession>
<feature type="compositionally biased region" description="Basic and acidic residues" evidence="1">
    <location>
        <begin position="140"/>
        <end position="154"/>
    </location>
</feature>
<dbReference type="Proteomes" id="UP000712281">
    <property type="component" value="Unassembled WGS sequence"/>
</dbReference>
<keyword evidence="2" id="KW-1133">Transmembrane helix</keyword>
<evidence type="ECO:0000313" key="4">
    <source>
        <dbReference type="EMBL" id="KAF2597482.1"/>
    </source>
</evidence>
<organism evidence="3">
    <name type="scientific">Brassica cretica</name>
    <name type="common">Mustard</name>
    <dbReference type="NCBI Taxonomy" id="69181"/>
    <lineage>
        <taxon>Eukaryota</taxon>
        <taxon>Viridiplantae</taxon>
        <taxon>Streptophyta</taxon>
        <taxon>Embryophyta</taxon>
        <taxon>Tracheophyta</taxon>
        <taxon>Spermatophyta</taxon>
        <taxon>Magnoliopsida</taxon>
        <taxon>eudicotyledons</taxon>
        <taxon>Gunneridae</taxon>
        <taxon>Pentapetalae</taxon>
        <taxon>rosids</taxon>
        <taxon>malvids</taxon>
        <taxon>Brassicales</taxon>
        <taxon>Brassicaceae</taxon>
        <taxon>Brassiceae</taxon>
        <taxon>Brassica</taxon>
    </lineage>
</organism>
<dbReference type="AlphaFoldDB" id="A0A8S9HUW4"/>
<keyword evidence="2" id="KW-0472">Membrane</keyword>
<feature type="region of interest" description="Disordered" evidence="1">
    <location>
        <begin position="126"/>
        <end position="154"/>
    </location>
</feature>
<dbReference type="EMBL" id="QGKY02001250">
    <property type="protein sequence ID" value="KAF2561240.1"/>
    <property type="molecule type" value="Genomic_DNA"/>
</dbReference>
<gene>
    <name evidence="4" type="ORF">F2Q68_00009423</name>
    <name evidence="3" type="ORF">F2Q70_00016460</name>
</gene>
<evidence type="ECO:0000313" key="3">
    <source>
        <dbReference type="EMBL" id="KAF2561240.1"/>
    </source>
</evidence>
<evidence type="ECO:0000256" key="2">
    <source>
        <dbReference type="SAM" id="Phobius"/>
    </source>
</evidence>